<dbReference type="OMA" id="APFMLWD"/>
<dbReference type="InterPro" id="IPR013780">
    <property type="entry name" value="Glyco_hydro_b"/>
</dbReference>
<dbReference type="GO" id="GO:0015190">
    <property type="term" value="F:L-leucine transmembrane transporter activity"/>
    <property type="evidence" value="ECO:0007669"/>
    <property type="project" value="TreeGrafter"/>
</dbReference>
<dbReference type="SMART" id="SM00642">
    <property type="entry name" value="Aamy"/>
    <property type="match status" value="1"/>
</dbReference>
<dbReference type="Gene3D" id="3.20.20.80">
    <property type="entry name" value="Glycosidases"/>
    <property type="match status" value="1"/>
</dbReference>
<keyword evidence="4" id="KW-1185">Reference proteome</keyword>
<dbReference type="Proteomes" id="UP000694546">
    <property type="component" value="Chromosome 17"/>
</dbReference>
<dbReference type="GO" id="GO:0015823">
    <property type="term" value="P:phenylalanine transport"/>
    <property type="evidence" value="ECO:0007669"/>
    <property type="project" value="TreeGrafter"/>
</dbReference>
<dbReference type="GO" id="GO:0016324">
    <property type="term" value="C:apical plasma membrane"/>
    <property type="evidence" value="ECO:0007669"/>
    <property type="project" value="TreeGrafter"/>
</dbReference>
<dbReference type="InterPro" id="IPR017853">
    <property type="entry name" value="GH"/>
</dbReference>
<dbReference type="InterPro" id="IPR042280">
    <property type="entry name" value="SLC3A2"/>
</dbReference>
<dbReference type="GeneTree" id="ENSGT00940000156646"/>
<reference evidence="3" key="1">
    <citation type="submission" date="2025-08" db="UniProtKB">
        <authorList>
            <consortium name="Ensembl"/>
        </authorList>
    </citation>
    <scope>IDENTIFICATION</scope>
</reference>
<dbReference type="Gene3D" id="2.60.40.1180">
    <property type="entry name" value="Golgi alpha-mannosidase II"/>
    <property type="match status" value="1"/>
</dbReference>
<protein>
    <recommendedName>
        <fullName evidence="2">Glycosyl hydrolase family 13 catalytic domain-containing protein</fullName>
    </recommendedName>
</protein>
<dbReference type="AlphaFoldDB" id="A0A8C4ZSA9"/>
<dbReference type="OrthoDB" id="1740265at2759"/>
<dbReference type="Pfam" id="PF00128">
    <property type="entry name" value="Alpha-amylase"/>
    <property type="match status" value="1"/>
</dbReference>
<dbReference type="GO" id="GO:0015173">
    <property type="term" value="F:aromatic amino acid transmembrane transporter activity"/>
    <property type="evidence" value="ECO:0007669"/>
    <property type="project" value="TreeGrafter"/>
</dbReference>
<evidence type="ECO:0000259" key="2">
    <source>
        <dbReference type="SMART" id="SM00642"/>
    </source>
</evidence>
<dbReference type="GO" id="GO:1903801">
    <property type="term" value="P:L-leucine import across plasma membrane"/>
    <property type="evidence" value="ECO:0007669"/>
    <property type="project" value="TreeGrafter"/>
</dbReference>
<evidence type="ECO:0000313" key="4">
    <source>
        <dbReference type="Proteomes" id="UP000694546"/>
    </source>
</evidence>
<accession>A0A8C4ZSA9</accession>
<dbReference type="PANTHER" id="PTHR46673:SF3">
    <property type="entry name" value="SOLUTE CARRIER FAMILY 3 (AMINO ACID TRANSPORTER HEAVY CHAIN), MEMBER 2A-RELATED"/>
    <property type="match status" value="1"/>
</dbReference>
<dbReference type="GO" id="GO:0005975">
    <property type="term" value="P:carbohydrate metabolic process"/>
    <property type="evidence" value="ECO:0007669"/>
    <property type="project" value="InterPro"/>
</dbReference>
<feature type="transmembrane region" description="Helical" evidence="1">
    <location>
        <begin position="71"/>
        <end position="93"/>
    </location>
</feature>
<feature type="domain" description="Glycosyl hydrolase family 13 catalytic" evidence="2">
    <location>
        <begin position="99"/>
        <end position="416"/>
    </location>
</feature>
<keyword evidence="1" id="KW-0472">Membrane</keyword>
<dbReference type="SUPFAM" id="SSF51445">
    <property type="entry name" value="(Trans)glycosidases"/>
    <property type="match status" value="1"/>
</dbReference>
<dbReference type="InterPro" id="IPR031984">
    <property type="entry name" value="SLC3A2_N"/>
</dbReference>
<reference evidence="3" key="2">
    <citation type="submission" date="2025-09" db="UniProtKB">
        <authorList>
            <consortium name="Ensembl"/>
        </authorList>
    </citation>
    <scope>IDENTIFICATION</scope>
</reference>
<dbReference type="PANTHER" id="PTHR46673">
    <property type="entry name" value="4F2 CELL-SURFACE ANTIGEN HEAVY CHAIN"/>
    <property type="match status" value="1"/>
</dbReference>
<dbReference type="GO" id="GO:1904273">
    <property type="term" value="P:L-alanine import across plasma membrane"/>
    <property type="evidence" value="ECO:0007669"/>
    <property type="project" value="TreeGrafter"/>
</dbReference>
<sequence length="513" mass="56214">MTKEGELDIKDLELIDMDSETQPMTADGAVAAEKNGTVKIKVPEEEVKFTGLSKDELMKVAGTAGWVRTRWVLLGLFWLGWLGMLAGAIVIIVQAPRCQPIPEMNWWNDGPLYQIDDLAAFTEEGQIKGVEDKLDMLNQLKVKGLLLGPFHQAQANQLSTLDLQKIDPTKGTLEELKSLMEKAHKKGISVVLDLTPNYLGNKPWFSGGKSVEVMEKLKEAAKYWLDLGVDGIKVSDLGAASAMVDWQSIPDTTSNNDTESELPRKKALIGVVSGKSLTQVSELLNTSSVNLLVSDLLTNITGGLERAQAIELLLERNDQRNVGWTLGAATSTHLANEAKTPELVGLYQLLLFTLPGTPVFLYGDEIGLQAQGKESPMMLWDTEKPEEGAAVNDTAKADRLAREENRKWFKTLSDLRGKERSLLHGEYHTLSSSGSALAYLRLWDQSERFLVAVNWGSAPATLTPRSTGKAELPSEAMVRLSTDTELKVDAMVSLKAITLGPGRGVLLQFPFTS</sequence>
<dbReference type="GO" id="GO:0015180">
    <property type="term" value="F:L-alanine transmembrane transporter activity"/>
    <property type="evidence" value="ECO:0007669"/>
    <property type="project" value="TreeGrafter"/>
</dbReference>
<evidence type="ECO:0000256" key="1">
    <source>
        <dbReference type="SAM" id="Phobius"/>
    </source>
</evidence>
<name>A0A8C4ZSA9_GADMO</name>
<organism evidence="3 4">
    <name type="scientific">Gadus morhua</name>
    <name type="common">Atlantic cod</name>
    <dbReference type="NCBI Taxonomy" id="8049"/>
    <lineage>
        <taxon>Eukaryota</taxon>
        <taxon>Metazoa</taxon>
        <taxon>Chordata</taxon>
        <taxon>Craniata</taxon>
        <taxon>Vertebrata</taxon>
        <taxon>Euteleostomi</taxon>
        <taxon>Actinopterygii</taxon>
        <taxon>Neopterygii</taxon>
        <taxon>Teleostei</taxon>
        <taxon>Neoteleostei</taxon>
        <taxon>Acanthomorphata</taxon>
        <taxon>Zeiogadaria</taxon>
        <taxon>Gadariae</taxon>
        <taxon>Gadiformes</taxon>
        <taxon>Gadoidei</taxon>
        <taxon>Gadidae</taxon>
        <taxon>Gadus</taxon>
    </lineage>
</organism>
<dbReference type="InterPro" id="IPR006047">
    <property type="entry name" value="GH13_cat_dom"/>
</dbReference>
<proteinExistence type="predicted"/>
<keyword evidence="1" id="KW-0812">Transmembrane</keyword>
<dbReference type="Ensembl" id="ENSGMOT00000020090.2">
    <property type="protein sequence ID" value="ENSGMOP00000019611.2"/>
    <property type="gene ID" value="ENSGMOG00000018217.2"/>
</dbReference>
<keyword evidence="1" id="KW-1133">Transmembrane helix</keyword>
<gene>
    <name evidence="3" type="primary">slc3a2a</name>
</gene>
<evidence type="ECO:0000313" key="3">
    <source>
        <dbReference type="Ensembl" id="ENSGMOP00000019611.2"/>
    </source>
</evidence>
<dbReference type="Pfam" id="PF16028">
    <property type="entry name" value="SLC3A2_N"/>
    <property type="match status" value="1"/>
</dbReference>
<dbReference type="GO" id="GO:0016323">
    <property type="term" value="C:basolateral plasma membrane"/>
    <property type="evidence" value="ECO:0007669"/>
    <property type="project" value="TreeGrafter"/>
</dbReference>